<sequence length="703" mass="72658">MHVPPCCRLSPTAAADAAAAAAAVALDGSSGGERLETETDDASGSSMSGGGGGGTKRRRSPSTAKQSRRAAIRHKCGTQGVAKLVQATTRLYIGVGQVREWLGEVEERRQLDVKVQLDGRLQPKPHRGELLYNKGAHYYWVTGTSLRKLAKGKWFMGWRHSPEEGLVLLLRSPKDPEVKAARKEGVPLAKESAQQQRQQMWLISHSSADAGAWVRSSGQQEAERGAPSSPRPLPPGGERSGGMQATLLPSDGGASGMAPPPADRRVLVHPQYPQAEADHFSTGGAAHHLLKKRPLTEALPVLNSSGLWAQQTTAAAALQTAGPTTCGSAAAAGISAHHLGLHRGLLAEAPAGGGGAATHSWDLDSGRLLLGARALPPPPPARSLEAAAHGQARAAELGLAPSPPFSSAGGARSQSAGQHVNMLDLDLPYLYGASRQAQVPPYNSQQHPPLSGWGAGGRGGQRSQGGGGDSGASGTPQNAAGGGLLGLQVADLARLLELPGLEVAGGRLSLRSPAAAVTVAVAAAGPSAADNGIDRSHWAARPRPSPAVMDLTAAEGSREALPLMAAASTQPPSSGRFGGAPDKRCSGGGATARSHLPLAQEAAPEHVPPHGPSGRTTLLPPIPVPPHIADLLPAEQLPAGVWVRFRVDSGPVVEEAVRCRVRVDGERGARVLCDLPALVLFQWELGRWSSMRDGSLLISLRST</sequence>
<feature type="region of interest" description="Disordered" evidence="1">
    <location>
        <begin position="439"/>
        <end position="479"/>
    </location>
</feature>
<keyword evidence="3" id="KW-1185">Reference proteome</keyword>
<evidence type="ECO:0000256" key="1">
    <source>
        <dbReference type="SAM" id="MobiDB-lite"/>
    </source>
</evidence>
<feature type="compositionally biased region" description="Gly residues" evidence="1">
    <location>
        <begin position="453"/>
        <end position="471"/>
    </location>
</feature>
<gene>
    <name evidence="2" type="ORF">HYH03_009450</name>
</gene>
<feature type="region of interest" description="Disordered" evidence="1">
    <location>
        <begin position="568"/>
        <end position="592"/>
    </location>
</feature>
<evidence type="ECO:0000313" key="2">
    <source>
        <dbReference type="EMBL" id="KAG2492203.1"/>
    </source>
</evidence>
<dbReference type="EMBL" id="JAEHOE010000046">
    <property type="protein sequence ID" value="KAG2492203.1"/>
    <property type="molecule type" value="Genomic_DNA"/>
</dbReference>
<feature type="compositionally biased region" description="Low complexity" evidence="1">
    <location>
        <begin position="382"/>
        <end position="393"/>
    </location>
</feature>
<feature type="region of interest" description="Disordered" evidence="1">
    <location>
        <begin position="180"/>
        <end position="199"/>
    </location>
</feature>
<feature type="region of interest" description="Disordered" evidence="1">
    <location>
        <begin position="212"/>
        <end position="264"/>
    </location>
</feature>
<organism evidence="2 3">
    <name type="scientific">Edaphochlamys debaryana</name>
    <dbReference type="NCBI Taxonomy" id="47281"/>
    <lineage>
        <taxon>Eukaryota</taxon>
        <taxon>Viridiplantae</taxon>
        <taxon>Chlorophyta</taxon>
        <taxon>core chlorophytes</taxon>
        <taxon>Chlorophyceae</taxon>
        <taxon>CS clade</taxon>
        <taxon>Chlamydomonadales</taxon>
        <taxon>Chlamydomonadales incertae sedis</taxon>
        <taxon>Edaphochlamys</taxon>
    </lineage>
</organism>
<dbReference type="Proteomes" id="UP000612055">
    <property type="component" value="Unassembled WGS sequence"/>
</dbReference>
<feature type="compositionally biased region" description="Polar residues" evidence="1">
    <location>
        <begin position="439"/>
        <end position="448"/>
    </location>
</feature>
<dbReference type="OrthoDB" id="548478at2759"/>
<name>A0A835Y054_9CHLO</name>
<dbReference type="AlphaFoldDB" id="A0A835Y054"/>
<comment type="caution">
    <text evidence="2">The sequence shown here is derived from an EMBL/GenBank/DDBJ whole genome shotgun (WGS) entry which is preliminary data.</text>
</comment>
<evidence type="ECO:0000313" key="3">
    <source>
        <dbReference type="Proteomes" id="UP000612055"/>
    </source>
</evidence>
<feature type="compositionally biased region" description="Basic residues" evidence="1">
    <location>
        <begin position="55"/>
        <end position="72"/>
    </location>
</feature>
<feature type="region of interest" description="Disordered" evidence="1">
    <location>
        <begin position="372"/>
        <end position="393"/>
    </location>
</feature>
<proteinExistence type="predicted"/>
<reference evidence="2" key="1">
    <citation type="journal article" date="2020" name="bioRxiv">
        <title>Comparative genomics of Chlamydomonas.</title>
        <authorList>
            <person name="Craig R.J."/>
            <person name="Hasan A.R."/>
            <person name="Ness R.W."/>
            <person name="Keightley P.D."/>
        </authorList>
    </citation>
    <scope>NUCLEOTIDE SEQUENCE</scope>
    <source>
        <strain evidence="2">CCAP 11/70</strain>
    </source>
</reference>
<accession>A0A835Y054</accession>
<protein>
    <submittedName>
        <fullName evidence="2">Uncharacterized protein</fullName>
    </submittedName>
</protein>
<feature type="region of interest" description="Disordered" evidence="1">
    <location>
        <begin position="25"/>
        <end position="72"/>
    </location>
</feature>